<evidence type="ECO:0000313" key="4">
    <source>
        <dbReference type="EMBL" id="OGG57269.1"/>
    </source>
</evidence>
<dbReference type="InterPro" id="IPR001789">
    <property type="entry name" value="Sig_transdc_resp-reg_receiver"/>
</dbReference>
<dbReference type="Pfam" id="PF00072">
    <property type="entry name" value="Response_reg"/>
    <property type="match status" value="1"/>
</dbReference>
<dbReference type="GO" id="GO:0004016">
    <property type="term" value="F:adenylate cyclase activity"/>
    <property type="evidence" value="ECO:0007669"/>
    <property type="project" value="UniProtKB-ARBA"/>
</dbReference>
<keyword evidence="1" id="KW-0597">Phosphoprotein</keyword>
<dbReference type="Gene3D" id="3.30.70.1230">
    <property type="entry name" value="Nucleotide cyclase"/>
    <property type="match status" value="1"/>
</dbReference>
<dbReference type="SMART" id="SM00044">
    <property type="entry name" value="CYCc"/>
    <property type="match status" value="1"/>
</dbReference>
<gene>
    <name evidence="4" type="ORF">A3F84_12080</name>
</gene>
<feature type="domain" description="Response regulatory" evidence="2">
    <location>
        <begin position="3"/>
        <end position="119"/>
    </location>
</feature>
<dbReference type="CDD" id="cd07302">
    <property type="entry name" value="CHD"/>
    <property type="match status" value="1"/>
</dbReference>
<evidence type="ECO:0000313" key="5">
    <source>
        <dbReference type="Proteomes" id="UP000178606"/>
    </source>
</evidence>
<dbReference type="Pfam" id="PF00211">
    <property type="entry name" value="Guanylate_cyc"/>
    <property type="match status" value="1"/>
</dbReference>
<dbReference type="InterPro" id="IPR001054">
    <property type="entry name" value="A/G_cyclase"/>
</dbReference>
<dbReference type="Proteomes" id="UP000178606">
    <property type="component" value="Unassembled WGS sequence"/>
</dbReference>
<evidence type="ECO:0000259" key="3">
    <source>
        <dbReference type="PROSITE" id="PS50125"/>
    </source>
</evidence>
<organism evidence="4 5">
    <name type="scientific">Handelsmanbacteria sp. (strain RIFCSPLOWO2_12_FULL_64_10)</name>
    <dbReference type="NCBI Taxonomy" id="1817868"/>
    <lineage>
        <taxon>Bacteria</taxon>
        <taxon>Candidatus Handelsmaniibacteriota</taxon>
    </lineage>
</organism>
<evidence type="ECO:0008006" key="6">
    <source>
        <dbReference type="Google" id="ProtNLM"/>
    </source>
</evidence>
<proteinExistence type="predicted"/>
<dbReference type="GO" id="GO:0000160">
    <property type="term" value="P:phosphorelay signal transduction system"/>
    <property type="evidence" value="ECO:0007669"/>
    <property type="project" value="InterPro"/>
</dbReference>
<name>A0A1F6D756_HANXR</name>
<feature type="modified residue" description="4-aspartylphosphate" evidence="1">
    <location>
        <position position="54"/>
    </location>
</feature>
<dbReference type="InterPro" id="IPR029787">
    <property type="entry name" value="Nucleotide_cyclase"/>
</dbReference>
<sequence length="310" mass="34549">MNGLLIVDDEEGIRTSVQTALRREGYRFLMAEDGRSAVEIVKGDPAAVAVVISDYKMPGMDGLETLAAIGNVNPEICRIMLTGYATLESAIQATNDGIDGFLTKPFENNELRHKVREYFINKSLRRFLSPQILKVIRENPEQIVPRRQKISVLFTDIRGFTPMSEQTDPVELIGQLAEHYFNPLSEIAFRHNGTLDEYFGDGIMIIYGAPVSYGDDERRAVFTALDMRDRMGLINERRSMQGKAPLPLAVSIATGDAVVGMLGSSYKREYTAFGLTVNIAARLEKQAGPDQILIDEATYRAVHDSVRVEK</sequence>
<reference evidence="4 5" key="1">
    <citation type="journal article" date="2016" name="Nat. Commun.">
        <title>Thousands of microbial genomes shed light on interconnected biogeochemical processes in an aquifer system.</title>
        <authorList>
            <person name="Anantharaman K."/>
            <person name="Brown C.T."/>
            <person name="Hug L.A."/>
            <person name="Sharon I."/>
            <person name="Castelle C.J."/>
            <person name="Probst A.J."/>
            <person name="Thomas B.C."/>
            <person name="Singh A."/>
            <person name="Wilkins M.J."/>
            <person name="Karaoz U."/>
            <person name="Brodie E.L."/>
            <person name="Williams K.H."/>
            <person name="Hubbard S.S."/>
            <person name="Banfield J.F."/>
        </authorList>
    </citation>
    <scope>NUCLEOTIDE SEQUENCE [LARGE SCALE GENOMIC DNA]</scope>
    <source>
        <strain evidence="5">RIFCSPLOWO2_12_FULL_64_10</strain>
    </source>
</reference>
<dbReference type="Gene3D" id="3.40.50.2300">
    <property type="match status" value="1"/>
</dbReference>
<accession>A0A1F6D756</accession>
<comment type="caution">
    <text evidence="4">The sequence shown here is derived from an EMBL/GenBank/DDBJ whole genome shotgun (WGS) entry which is preliminary data.</text>
</comment>
<evidence type="ECO:0000256" key="1">
    <source>
        <dbReference type="PROSITE-ProRule" id="PRU00169"/>
    </source>
</evidence>
<dbReference type="PANTHER" id="PTHR43081:SF1">
    <property type="entry name" value="ADENYLATE CYCLASE, TERMINAL-DIFFERENTIATION SPECIFIC"/>
    <property type="match status" value="1"/>
</dbReference>
<dbReference type="InterPro" id="IPR011006">
    <property type="entry name" value="CheY-like_superfamily"/>
</dbReference>
<dbReference type="SMART" id="SM00448">
    <property type="entry name" value="REC"/>
    <property type="match status" value="1"/>
</dbReference>
<feature type="domain" description="Guanylate cyclase" evidence="3">
    <location>
        <begin position="151"/>
        <end position="284"/>
    </location>
</feature>
<dbReference type="AlphaFoldDB" id="A0A1F6D756"/>
<dbReference type="PROSITE" id="PS50110">
    <property type="entry name" value="RESPONSE_REGULATORY"/>
    <property type="match status" value="1"/>
</dbReference>
<feature type="non-terminal residue" evidence="4">
    <location>
        <position position="310"/>
    </location>
</feature>
<dbReference type="PROSITE" id="PS50125">
    <property type="entry name" value="GUANYLATE_CYCLASE_2"/>
    <property type="match status" value="1"/>
</dbReference>
<protein>
    <recommendedName>
        <fullName evidence="6">Guanylate cyclase</fullName>
    </recommendedName>
</protein>
<dbReference type="SUPFAM" id="SSF55073">
    <property type="entry name" value="Nucleotide cyclase"/>
    <property type="match status" value="1"/>
</dbReference>
<dbReference type="GO" id="GO:0006171">
    <property type="term" value="P:cAMP biosynthetic process"/>
    <property type="evidence" value="ECO:0007669"/>
    <property type="project" value="TreeGrafter"/>
</dbReference>
<dbReference type="EMBL" id="MFKF01000003">
    <property type="protein sequence ID" value="OGG57269.1"/>
    <property type="molecule type" value="Genomic_DNA"/>
</dbReference>
<dbReference type="InterPro" id="IPR050697">
    <property type="entry name" value="Adenylyl/Guanylyl_Cyclase_3/4"/>
</dbReference>
<dbReference type="PANTHER" id="PTHR43081">
    <property type="entry name" value="ADENYLATE CYCLASE, TERMINAL-DIFFERENTIATION SPECIFIC-RELATED"/>
    <property type="match status" value="1"/>
</dbReference>
<dbReference type="SUPFAM" id="SSF52172">
    <property type="entry name" value="CheY-like"/>
    <property type="match status" value="1"/>
</dbReference>
<evidence type="ECO:0000259" key="2">
    <source>
        <dbReference type="PROSITE" id="PS50110"/>
    </source>
</evidence>